<dbReference type="Pfam" id="PF00024">
    <property type="entry name" value="PAN_1"/>
    <property type="match status" value="1"/>
</dbReference>
<proteinExistence type="predicted"/>
<dbReference type="PROSITE" id="PS50948">
    <property type="entry name" value="PAN"/>
    <property type="match status" value="1"/>
</dbReference>
<dbReference type="Proteomes" id="UP000270094">
    <property type="component" value="Unassembled WGS sequence"/>
</dbReference>
<dbReference type="AlphaFoldDB" id="A0A3P7IN45"/>
<dbReference type="SMART" id="SM00473">
    <property type="entry name" value="PAN_AP"/>
    <property type="match status" value="1"/>
</dbReference>
<dbReference type="InterPro" id="IPR003609">
    <property type="entry name" value="Pan_app"/>
</dbReference>
<evidence type="ECO:0000259" key="1">
    <source>
        <dbReference type="PROSITE" id="PS50948"/>
    </source>
</evidence>
<dbReference type="Gene3D" id="3.50.4.10">
    <property type="entry name" value="Hepatocyte Growth Factor"/>
    <property type="match status" value="1"/>
</dbReference>
<protein>
    <recommendedName>
        <fullName evidence="1">Apple domain-containing protein</fullName>
    </recommendedName>
</protein>
<organism evidence="2 3">
    <name type="scientific">Strongylus vulgaris</name>
    <name type="common">Blood worm</name>
    <dbReference type="NCBI Taxonomy" id="40348"/>
    <lineage>
        <taxon>Eukaryota</taxon>
        <taxon>Metazoa</taxon>
        <taxon>Ecdysozoa</taxon>
        <taxon>Nematoda</taxon>
        <taxon>Chromadorea</taxon>
        <taxon>Rhabditida</taxon>
        <taxon>Rhabditina</taxon>
        <taxon>Rhabditomorpha</taxon>
        <taxon>Strongyloidea</taxon>
        <taxon>Strongylidae</taxon>
        <taxon>Strongylus</taxon>
    </lineage>
</organism>
<accession>A0A3P7IN45</accession>
<reference evidence="2 3" key="1">
    <citation type="submission" date="2018-11" db="EMBL/GenBank/DDBJ databases">
        <authorList>
            <consortium name="Pathogen Informatics"/>
        </authorList>
    </citation>
    <scope>NUCLEOTIDE SEQUENCE [LARGE SCALE GENOMIC DNA]</scope>
</reference>
<dbReference type="OrthoDB" id="5867217at2759"/>
<sequence length="114" mass="13136">MQLTASLLELRPCFQRYANIRLVNVKPYHSEWRMRTEDNCLQFCGDTASRCRSIVYDTVQHICHFFLDEGDDVTVPAAKMIYLRVVNKDCLARSQQSSDTNIIQSQETFASPAN</sequence>
<gene>
    <name evidence="2" type="ORF">SVUK_LOCUS2022</name>
</gene>
<feature type="domain" description="Apple" evidence="1">
    <location>
        <begin position="13"/>
        <end position="90"/>
    </location>
</feature>
<feature type="non-terminal residue" evidence="2">
    <location>
        <position position="114"/>
    </location>
</feature>
<name>A0A3P7IN45_STRVU</name>
<evidence type="ECO:0000313" key="2">
    <source>
        <dbReference type="EMBL" id="VDM67024.1"/>
    </source>
</evidence>
<dbReference type="EMBL" id="UYYB01004351">
    <property type="protein sequence ID" value="VDM67024.1"/>
    <property type="molecule type" value="Genomic_DNA"/>
</dbReference>
<evidence type="ECO:0000313" key="3">
    <source>
        <dbReference type="Proteomes" id="UP000270094"/>
    </source>
</evidence>
<dbReference type="SUPFAM" id="SSF57414">
    <property type="entry name" value="Hairpin loop containing domain-like"/>
    <property type="match status" value="1"/>
</dbReference>
<keyword evidence="3" id="KW-1185">Reference proteome</keyword>